<evidence type="ECO:0000313" key="1">
    <source>
        <dbReference type="EMBL" id="TFU06381.1"/>
    </source>
</evidence>
<name>A0A4Y9ERV8_9SPHN</name>
<protein>
    <submittedName>
        <fullName evidence="1">Uncharacterized protein</fullName>
    </submittedName>
</protein>
<dbReference type="EMBL" id="SIHO01000001">
    <property type="protein sequence ID" value="TFU06381.1"/>
    <property type="molecule type" value="Genomic_DNA"/>
</dbReference>
<reference evidence="1 2" key="1">
    <citation type="submission" date="2019-02" db="EMBL/GenBank/DDBJ databases">
        <title>Polymorphobacter sp. isolated from the lake at the Tibet of China.</title>
        <authorList>
            <person name="Li A."/>
        </authorList>
    </citation>
    <scope>NUCLEOTIDE SEQUENCE [LARGE SCALE GENOMIC DNA]</scope>
    <source>
        <strain evidence="1 2">DJ1R-1</strain>
    </source>
</reference>
<dbReference type="Proteomes" id="UP000297737">
    <property type="component" value="Unassembled WGS sequence"/>
</dbReference>
<accession>A0A4Y9ERV8</accession>
<proteinExistence type="predicted"/>
<dbReference type="PROSITE" id="PS51257">
    <property type="entry name" value="PROKAR_LIPOPROTEIN"/>
    <property type="match status" value="1"/>
</dbReference>
<organism evidence="1 2">
    <name type="scientific">Glacieibacterium arshaanense</name>
    <dbReference type="NCBI Taxonomy" id="2511025"/>
    <lineage>
        <taxon>Bacteria</taxon>
        <taxon>Pseudomonadati</taxon>
        <taxon>Pseudomonadota</taxon>
        <taxon>Alphaproteobacteria</taxon>
        <taxon>Sphingomonadales</taxon>
        <taxon>Sphingosinicellaceae</taxon>
        <taxon>Glacieibacterium</taxon>
    </lineage>
</organism>
<sequence length="78" mass="8019">MAQNKITHRIGLCIACVAVLAGCTPSPLYFSSNKRPGTGGEIPRDGRGEPIWTAIRPVAPYAAPPQAAPVAAPATASH</sequence>
<dbReference type="AlphaFoldDB" id="A0A4Y9ERV8"/>
<keyword evidence="2" id="KW-1185">Reference proteome</keyword>
<dbReference type="RefSeq" id="WP_135245104.1">
    <property type="nucleotide sequence ID" value="NZ_SIHO01000001.1"/>
</dbReference>
<comment type="caution">
    <text evidence="1">The sequence shown here is derived from an EMBL/GenBank/DDBJ whole genome shotgun (WGS) entry which is preliminary data.</text>
</comment>
<evidence type="ECO:0000313" key="2">
    <source>
        <dbReference type="Proteomes" id="UP000297737"/>
    </source>
</evidence>
<dbReference type="OrthoDB" id="9986557at2"/>
<gene>
    <name evidence="1" type="ORF">EUV02_05155</name>
</gene>